<proteinExistence type="predicted"/>
<dbReference type="Proteomes" id="UP001197378">
    <property type="component" value="Unassembled WGS sequence"/>
</dbReference>
<reference evidence="1" key="1">
    <citation type="journal article" date="2021" name="ISME J.">
        <title>Genomic evolution of the class Acidithiobacillia: deep-branching Proteobacteria living in extreme acidic conditions.</title>
        <authorList>
            <person name="Moya-Beltran A."/>
            <person name="Beard S."/>
            <person name="Rojas-Villalobos C."/>
            <person name="Issotta F."/>
            <person name="Gallardo Y."/>
            <person name="Ulloa R."/>
            <person name="Giaveno A."/>
            <person name="Degli Esposti M."/>
            <person name="Johnson D.B."/>
            <person name="Quatrini R."/>
        </authorList>
    </citation>
    <scope>NUCLEOTIDE SEQUENCE</scope>
    <source>
        <strain evidence="1">VAN18-1</strain>
    </source>
</reference>
<evidence type="ECO:0000313" key="1">
    <source>
        <dbReference type="EMBL" id="MBU2788412.1"/>
    </source>
</evidence>
<dbReference type="AlphaFoldDB" id="A0AAE2YQP7"/>
<name>A0AAE2YQP7_9PROT</name>
<comment type="caution">
    <text evidence="1">The sequence shown here is derived from an EMBL/GenBank/DDBJ whole genome shotgun (WGS) entry which is preliminary data.</text>
</comment>
<sequence>MSEWAKVDAYPEERTAYEYRELYLDDGTEFGEFFCPYCGVPLIPVNIFTSGEMALSPHFRINKGTPHRFDCNGSPIESVTGEKRQRTHPVEKSTFYLPEKLVPRRKSVVTRVGRESHNEVPDNAEIDRRRRDAGRRLGPAIYQTSLVRSIAMAFLGVFKESYKQQKQHKWSEDCRKQWVANILQNSPLTLYGRGPLTYKTALRNTRFPPEPDPFIFHGWASANCIHEHDQRTYCLSPKIKVEDRGGNHIPVEIIITIPDEISLTESQKNTVRMLDKAANENSEIRWFCYGQLILCEDKVYRMRVYDIDHIYLHTIKQTNYQISG</sequence>
<dbReference type="RefSeq" id="WP_215885630.1">
    <property type="nucleotide sequence ID" value="NZ_JAAXYO010000147.1"/>
</dbReference>
<evidence type="ECO:0000313" key="2">
    <source>
        <dbReference type="Proteomes" id="UP001197378"/>
    </source>
</evidence>
<organism evidence="1 2">
    <name type="scientific">Igneacidithiobacillus copahuensis</name>
    <dbReference type="NCBI Taxonomy" id="2724909"/>
    <lineage>
        <taxon>Bacteria</taxon>
        <taxon>Pseudomonadati</taxon>
        <taxon>Pseudomonadota</taxon>
        <taxon>Acidithiobacillia</taxon>
        <taxon>Acidithiobacillales</taxon>
        <taxon>Acidithiobacillaceae</taxon>
        <taxon>Igneacidithiobacillus</taxon>
    </lineage>
</organism>
<keyword evidence="2" id="KW-1185">Reference proteome</keyword>
<gene>
    <name evidence="1" type="ORF">HFQ13_09405</name>
</gene>
<accession>A0AAE2YQP7</accession>
<protein>
    <submittedName>
        <fullName evidence="1">Uncharacterized protein</fullName>
    </submittedName>
</protein>
<dbReference type="EMBL" id="JAAXYO010000147">
    <property type="protein sequence ID" value="MBU2788412.1"/>
    <property type="molecule type" value="Genomic_DNA"/>
</dbReference>